<protein>
    <recommendedName>
        <fullName evidence="1">DUF2281 domain-containing protein</fullName>
    </recommendedName>
</protein>
<dbReference type="EMBL" id="LAZR01026089">
    <property type="protein sequence ID" value="KKL69838.1"/>
    <property type="molecule type" value="Genomic_DNA"/>
</dbReference>
<accession>A0A0F9E763</accession>
<dbReference type="AlphaFoldDB" id="A0A0F9E763"/>
<evidence type="ECO:0000259" key="1">
    <source>
        <dbReference type="Pfam" id="PF10047"/>
    </source>
</evidence>
<organism evidence="2">
    <name type="scientific">marine sediment metagenome</name>
    <dbReference type="NCBI Taxonomy" id="412755"/>
    <lineage>
        <taxon>unclassified sequences</taxon>
        <taxon>metagenomes</taxon>
        <taxon>ecological metagenomes</taxon>
    </lineage>
</organism>
<feature type="domain" description="DUF2281" evidence="1">
    <location>
        <begin position="15"/>
        <end position="50"/>
    </location>
</feature>
<proteinExistence type="predicted"/>
<evidence type="ECO:0000313" key="2">
    <source>
        <dbReference type="EMBL" id="KKL69838.1"/>
    </source>
</evidence>
<comment type="caution">
    <text evidence="2">The sequence shown here is derived from an EMBL/GenBank/DDBJ whole genome shotgun (WGS) entry which is preliminary data.</text>
</comment>
<sequence length="73" mass="8674">MGEGIIMRTLNKKVILKRLDELPPELTQEVLDFIEFLRIKKAKKEMSEQNLLLIQQESLRKIWDSEGEDLYEV</sequence>
<reference evidence="2" key="1">
    <citation type="journal article" date="2015" name="Nature">
        <title>Complex archaea that bridge the gap between prokaryotes and eukaryotes.</title>
        <authorList>
            <person name="Spang A."/>
            <person name="Saw J.H."/>
            <person name="Jorgensen S.L."/>
            <person name="Zaremba-Niedzwiedzka K."/>
            <person name="Martijn J."/>
            <person name="Lind A.E."/>
            <person name="van Eijk R."/>
            <person name="Schleper C."/>
            <person name="Guy L."/>
            <person name="Ettema T.J."/>
        </authorList>
    </citation>
    <scope>NUCLEOTIDE SEQUENCE</scope>
</reference>
<dbReference type="Pfam" id="PF10047">
    <property type="entry name" value="DUF2281"/>
    <property type="match status" value="1"/>
</dbReference>
<dbReference type="InterPro" id="IPR018739">
    <property type="entry name" value="DUF2281"/>
</dbReference>
<name>A0A0F9E763_9ZZZZ</name>
<gene>
    <name evidence="2" type="ORF">LCGC14_2110920</name>
</gene>